<dbReference type="SUPFAM" id="SSF52540">
    <property type="entry name" value="P-loop containing nucleoside triphosphate hydrolases"/>
    <property type="match status" value="1"/>
</dbReference>
<evidence type="ECO:0000256" key="1">
    <source>
        <dbReference type="SAM" id="MobiDB-lite"/>
    </source>
</evidence>
<dbReference type="GO" id="GO:0016301">
    <property type="term" value="F:kinase activity"/>
    <property type="evidence" value="ECO:0007669"/>
    <property type="project" value="UniProtKB-KW"/>
</dbReference>
<accession>A0ABT1JFY7</accession>
<dbReference type="EMBL" id="AUBJ02000001">
    <property type="protein sequence ID" value="MCP2331412.1"/>
    <property type="molecule type" value="Genomic_DNA"/>
</dbReference>
<evidence type="ECO:0000313" key="2">
    <source>
        <dbReference type="EMBL" id="MCP2331412.1"/>
    </source>
</evidence>
<keyword evidence="3" id="KW-1185">Reference proteome</keyword>
<sequence>MSPRYPRAMLLPVTEPPNTSTSDTPPPLTGVLVLTGVMAAGKTTVARTLADRLPRSAHVGGDAFLRMVRGGREDMTPHPTQEARRQLRLRHRLTAHTADLLAEEGFTVVVEDILIGPDLTRFLATLRTRPLRLVVLAPTPRAIADRERERTKDGYLTWDVATLDGLLRADTPRQGLWLDTSDQTPAATVEDILARADEALVTPDRRDD</sequence>
<keyword evidence="2" id="KW-0808">Transferase</keyword>
<keyword evidence="2" id="KW-0418">Kinase</keyword>
<reference evidence="2 3" key="2">
    <citation type="submission" date="2022-06" db="EMBL/GenBank/DDBJ databases">
        <title>Genomic Encyclopedia of Type Strains, Phase I: the one thousand microbial genomes (KMG-I) project.</title>
        <authorList>
            <person name="Kyrpides N."/>
        </authorList>
    </citation>
    <scope>NUCLEOTIDE SEQUENCE [LARGE SCALE GENOMIC DNA]</scope>
    <source>
        <strain evidence="2 3">DSM 43889</strain>
    </source>
</reference>
<comment type="caution">
    <text evidence="2">The sequence shown here is derived from an EMBL/GenBank/DDBJ whole genome shotgun (WGS) entry which is preliminary data.</text>
</comment>
<reference evidence="2 3" key="1">
    <citation type="submission" date="2013-07" db="EMBL/GenBank/DDBJ databases">
        <authorList>
            <consortium name="DOE Joint Genome Institute"/>
            <person name="Reeve W."/>
            <person name="Huntemann M."/>
            <person name="Han J."/>
            <person name="Chen A."/>
            <person name="Kyrpides N."/>
            <person name="Mavromatis K."/>
            <person name="Markowitz V."/>
            <person name="Palaniappan K."/>
            <person name="Ivanova N."/>
            <person name="Schaumberg A."/>
            <person name="Pati A."/>
            <person name="Liolios K."/>
            <person name="Nordberg H.P."/>
            <person name="Cantor M.N."/>
            <person name="Hua S.X."/>
            <person name="Woyke T."/>
        </authorList>
    </citation>
    <scope>NUCLEOTIDE SEQUENCE [LARGE SCALE GENOMIC DNA]</scope>
    <source>
        <strain evidence="2 3">DSM 43889</strain>
    </source>
</reference>
<dbReference type="InterPro" id="IPR027417">
    <property type="entry name" value="P-loop_NTPase"/>
</dbReference>
<evidence type="ECO:0000313" key="3">
    <source>
        <dbReference type="Proteomes" id="UP000791080"/>
    </source>
</evidence>
<proteinExistence type="predicted"/>
<dbReference type="Pfam" id="PF13671">
    <property type="entry name" value="AAA_33"/>
    <property type="match status" value="1"/>
</dbReference>
<gene>
    <name evidence="2" type="ORF">G443_001682</name>
</gene>
<dbReference type="Proteomes" id="UP000791080">
    <property type="component" value="Unassembled WGS sequence"/>
</dbReference>
<name>A0ABT1JFY7_ACTCY</name>
<organism evidence="2 3">
    <name type="scientific">Actinoalloteichus caeruleus DSM 43889</name>
    <dbReference type="NCBI Taxonomy" id="1120930"/>
    <lineage>
        <taxon>Bacteria</taxon>
        <taxon>Bacillati</taxon>
        <taxon>Actinomycetota</taxon>
        <taxon>Actinomycetes</taxon>
        <taxon>Pseudonocardiales</taxon>
        <taxon>Pseudonocardiaceae</taxon>
        <taxon>Actinoalloteichus</taxon>
        <taxon>Actinoalloteichus cyanogriseus</taxon>
    </lineage>
</organism>
<dbReference type="Gene3D" id="3.40.50.300">
    <property type="entry name" value="P-loop containing nucleotide triphosphate hydrolases"/>
    <property type="match status" value="1"/>
</dbReference>
<protein>
    <submittedName>
        <fullName evidence="2">Shikimate kinase</fullName>
    </submittedName>
</protein>
<feature type="region of interest" description="Disordered" evidence="1">
    <location>
        <begin position="1"/>
        <end position="26"/>
    </location>
</feature>